<dbReference type="AlphaFoldDB" id="A0A2Z3YT65"/>
<evidence type="ECO:0000313" key="1">
    <source>
        <dbReference type="EMBL" id="AWT26881.1"/>
    </source>
</evidence>
<proteinExistence type="predicted"/>
<accession>A0A2Z3YT65</accession>
<dbReference type="KEGG" id="cpre:Csp1_21200"/>
<keyword evidence="2" id="KW-1185">Reference proteome</keyword>
<organism evidence="1 2">
    <name type="scientific">Corynebacterium provencense</name>
    <dbReference type="NCBI Taxonomy" id="1737425"/>
    <lineage>
        <taxon>Bacteria</taxon>
        <taxon>Bacillati</taxon>
        <taxon>Actinomycetota</taxon>
        <taxon>Actinomycetes</taxon>
        <taxon>Mycobacteriales</taxon>
        <taxon>Corynebacteriaceae</taxon>
        <taxon>Corynebacterium</taxon>
    </lineage>
</organism>
<protein>
    <submittedName>
        <fullName evidence="1">Uncharacterized protein</fullName>
    </submittedName>
</protein>
<dbReference type="Proteomes" id="UP000247696">
    <property type="component" value="Chromosome"/>
</dbReference>
<dbReference type="STRING" id="1737425.GCA_900049755_02746"/>
<evidence type="ECO:0000313" key="2">
    <source>
        <dbReference type="Proteomes" id="UP000247696"/>
    </source>
</evidence>
<reference evidence="2" key="1">
    <citation type="submission" date="2017-11" db="EMBL/GenBank/DDBJ databases">
        <title>Otitis media/interna in a cat caused by the recently described species Corynebacterium provencense.</title>
        <authorList>
            <person name="Kittl S."/>
            <person name="Brodard I."/>
            <person name="Rychener L."/>
            <person name="Jores J."/>
            <person name="Roosje P."/>
            <person name="Gobeli Brawand S."/>
        </authorList>
    </citation>
    <scope>NUCLEOTIDE SEQUENCE [LARGE SCALE GENOMIC DNA]</scope>
    <source>
        <strain evidence="2">17KM38</strain>
    </source>
</reference>
<name>A0A2Z3YT65_9CORY</name>
<sequence>MEQSFAGLVVERMMSVSDAAATGVGRALERVTGIRTDSSADKGLWVVLRLVIEIVDAGEHCLDKYYSDTWPAEREIDAGPCRDRIGYRIFPVFPPGT</sequence>
<dbReference type="RefSeq" id="WP_066590063.1">
    <property type="nucleotide sequence ID" value="NZ_CABKVS010000003.1"/>
</dbReference>
<gene>
    <name evidence="1" type="ORF">Csp1_21200</name>
</gene>
<dbReference type="OrthoDB" id="5176350at2"/>
<dbReference type="EMBL" id="CP024988">
    <property type="protein sequence ID" value="AWT26881.1"/>
    <property type="molecule type" value="Genomic_DNA"/>
</dbReference>